<gene>
    <name evidence="7" type="ORF">ABOZ73_06630</name>
</gene>
<comment type="cofactor">
    <cofactor evidence="1">
        <name>FAD</name>
        <dbReference type="ChEBI" id="CHEBI:57692"/>
    </cofactor>
</comment>
<evidence type="ECO:0000256" key="3">
    <source>
        <dbReference type="ARBA" id="ARBA00022630"/>
    </source>
</evidence>
<dbReference type="InterPro" id="IPR036188">
    <property type="entry name" value="FAD/NAD-bd_sf"/>
</dbReference>
<proteinExistence type="inferred from homology"/>
<dbReference type="PANTHER" id="PTHR42784:SF1">
    <property type="entry name" value="PYRANOSE 2-OXIDASE"/>
    <property type="match status" value="1"/>
</dbReference>
<reference evidence="7" key="1">
    <citation type="submission" date="2024-06" db="EMBL/GenBank/DDBJ databases">
        <title>Caulobacter inopinatus, sp. nov.</title>
        <authorList>
            <person name="Donachie S.P."/>
        </authorList>
    </citation>
    <scope>NUCLEOTIDE SEQUENCE</scope>
    <source>
        <strain evidence="7">73W</strain>
    </source>
</reference>
<dbReference type="PANTHER" id="PTHR42784">
    <property type="entry name" value="PYRANOSE 2-OXIDASE"/>
    <property type="match status" value="1"/>
</dbReference>
<keyword evidence="5" id="KW-0560">Oxidoreductase</keyword>
<organism evidence="7">
    <name type="scientific">Caulobacter sp. 73W</name>
    <dbReference type="NCBI Taxonomy" id="3161137"/>
    <lineage>
        <taxon>Bacteria</taxon>
        <taxon>Pseudomonadati</taxon>
        <taxon>Pseudomonadota</taxon>
        <taxon>Alphaproteobacteria</taxon>
        <taxon>Caulobacterales</taxon>
        <taxon>Caulobacteraceae</taxon>
        <taxon>Caulobacter</taxon>
    </lineage>
</organism>
<evidence type="ECO:0000313" key="7">
    <source>
        <dbReference type="EMBL" id="XDO98086.1"/>
    </source>
</evidence>
<feature type="domain" description="Glucose-methanol-choline oxidoreductase C-terminal" evidence="6">
    <location>
        <begin position="412"/>
        <end position="471"/>
    </location>
</feature>
<evidence type="ECO:0000256" key="2">
    <source>
        <dbReference type="ARBA" id="ARBA00010790"/>
    </source>
</evidence>
<keyword evidence="3" id="KW-0285">Flavoprotein</keyword>
<accession>A0AB39KW83</accession>
<dbReference type="InterPro" id="IPR007867">
    <property type="entry name" value="GMC_OxRtase_C"/>
</dbReference>
<dbReference type="InterPro" id="IPR051473">
    <property type="entry name" value="P2Ox-like"/>
</dbReference>
<protein>
    <submittedName>
        <fullName evidence="7">GMC family oxidoreductase</fullName>
    </submittedName>
</protein>
<evidence type="ECO:0000256" key="1">
    <source>
        <dbReference type="ARBA" id="ARBA00001974"/>
    </source>
</evidence>
<name>A0AB39KW83_9CAUL</name>
<dbReference type="EMBL" id="CP158375">
    <property type="protein sequence ID" value="XDO98086.1"/>
    <property type="molecule type" value="Genomic_DNA"/>
</dbReference>
<dbReference type="SUPFAM" id="SSF51905">
    <property type="entry name" value="FAD/NAD(P)-binding domain"/>
    <property type="match status" value="1"/>
</dbReference>
<dbReference type="Pfam" id="PF05199">
    <property type="entry name" value="GMC_oxred_C"/>
    <property type="match status" value="1"/>
</dbReference>
<dbReference type="RefSeq" id="WP_369061727.1">
    <property type="nucleotide sequence ID" value="NZ_CP158375.1"/>
</dbReference>
<dbReference type="AlphaFoldDB" id="A0AB39KW83"/>
<dbReference type="Gene3D" id="3.50.50.60">
    <property type="entry name" value="FAD/NAD(P)-binding domain"/>
    <property type="match status" value="2"/>
</dbReference>
<evidence type="ECO:0000259" key="6">
    <source>
        <dbReference type="Pfam" id="PF05199"/>
    </source>
</evidence>
<dbReference type="GO" id="GO:0016614">
    <property type="term" value="F:oxidoreductase activity, acting on CH-OH group of donors"/>
    <property type="evidence" value="ECO:0007669"/>
    <property type="project" value="InterPro"/>
</dbReference>
<sequence length="485" mass="53541">MASETDPARLVGKHFDVVIIGTGFGSAFFLHRLLEEPGRRVLVLEWGQRHDHQWQMEHAANSALPHQDTYRSKNSKPWNYTIGFGGGTNCWFAQTPRFHPTDFKLNSLYGVGADWPITYDDLEPYYGQAERIMSVSGDADMAAVMPRSTPFPQPPHHPTTPDRAMKAARPREHFIMPTARARIGAKGRGACCASLRCQLCPADAKFTVNNGMAEIFDDPRVTLVLGAQVWTLQADASSVSGATFQLDGKDVTVSGDLFVLGANAIQSPAILKRSAMDGPLVGKGLHESYGVYVEAMLDGMDNFDGSTITTGLNFGLYDGTFRSDYGAALVYFENRWTHGLRAERDRHRQILPLMIVTEELVNDDDRVDIDGDGVARVHYGGPSDYTRKGQDEAFKKLPKLLEPLPVEDIQFRRERPTESHLQGTLRMGTDHASSVIDADMIHHRYRNLAVVGSSSFTTCSCANPSLTVAALSLRAADRLVSRSRA</sequence>
<keyword evidence="4" id="KW-0274">FAD</keyword>
<evidence type="ECO:0000256" key="5">
    <source>
        <dbReference type="ARBA" id="ARBA00023002"/>
    </source>
</evidence>
<evidence type="ECO:0000256" key="4">
    <source>
        <dbReference type="ARBA" id="ARBA00022827"/>
    </source>
</evidence>
<comment type="similarity">
    <text evidence="2">Belongs to the GMC oxidoreductase family.</text>
</comment>